<dbReference type="SUPFAM" id="SSF54211">
    <property type="entry name" value="Ribosomal protein S5 domain 2-like"/>
    <property type="match status" value="1"/>
</dbReference>
<evidence type="ECO:0000256" key="2">
    <source>
        <dbReference type="ARBA" id="ARBA00004496"/>
    </source>
</evidence>
<protein>
    <submittedName>
        <fullName evidence="6">RNasePH-like protein</fullName>
    </submittedName>
</protein>
<dbReference type="GO" id="GO:0034473">
    <property type="term" value="P:U1 snRNA 3'-end processing"/>
    <property type="evidence" value="ECO:0007669"/>
    <property type="project" value="TreeGrafter"/>
</dbReference>
<comment type="similarity">
    <text evidence="3">Belongs to the RNase PH family.</text>
</comment>
<dbReference type="GO" id="GO:0000467">
    <property type="term" value="P:exonucleolytic trimming to generate mature 3'-end of 5.8S rRNA from tricistronic rRNA transcript (SSU-rRNA, 5.8S rRNA, LSU-rRNA)"/>
    <property type="evidence" value="ECO:0007669"/>
    <property type="project" value="TreeGrafter"/>
</dbReference>
<evidence type="ECO:0000256" key="3">
    <source>
        <dbReference type="ARBA" id="ARBA00006678"/>
    </source>
</evidence>
<reference evidence="6" key="1">
    <citation type="journal article" date="2012" name="Proc. Natl. Acad. Sci. U.S.A.">
        <title>Antigenic diversity is generated by distinct evolutionary mechanisms in African trypanosome species.</title>
        <authorList>
            <person name="Jackson A.P."/>
            <person name="Berry A."/>
            <person name="Aslett M."/>
            <person name="Allison H.C."/>
            <person name="Burton P."/>
            <person name="Vavrova-Anderson J."/>
            <person name="Brown R."/>
            <person name="Browne H."/>
            <person name="Corton N."/>
            <person name="Hauser H."/>
            <person name="Gamble J."/>
            <person name="Gilderthorp R."/>
            <person name="Marcello L."/>
            <person name="McQuillan J."/>
            <person name="Otto T.D."/>
            <person name="Quail M.A."/>
            <person name="Sanders M.J."/>
            <person name="van Tonder A."/>
            <person name="Ginger M.L."/>
            <person name="Field M.C."/>
            <person name="Barry J.D."/>
            <person name="Hertz-Fowler C."/>
            <person name="Berriman M."/>
        </authorList>
    </citation>
    <scope>NUCLEOTIDE SEQUENCE</scope>
    <source>
        <strain evidence="6">Y486</strain>
    </source>
</reference>
<evidence type="ECO:0000256" key="5">
    <source>
        <dbReference type="SAM" id="MobiDB-lite"/>
    </source>
</evidence>
<keyword evidence="4" id="KW-0963">Cytoplasm</keyword>
<dbReference type="Gene3D" id="3.30.230.70">
    <property type="entry name" value="GHMP Kinase, N-terminal domain"/>
    <property type="match status" value="1"/>
</dbReference>
<dbReference type="GO" id="GO:0034476">
    <property type="term" value="P:U5 snRNA 3'-end processing"/>
    <property type="evidence" value="ECO:0007669"/>
    <property type="project" value="TreeGrafter"/>
</dbReference>
<feature type="compositionally biased region" description="Basic and acidic residues" evidence="5">
    <location>
        <begin position="174"/>
        <end position="189"/>
    </location>
</feature>
<dbReference type="PANTHER" id="PTHR11097">
    <property type="entry name" value="EXOSOME COMPLEX EXONUCLEASE RIBOSOMAL RNA PROCESSING PROTEIN"/>
    <property type="match status" value="1"/>
</dbReference>
<evidence type="ECO:0000256" key="1">
    <source>
        <dbReference type="ARBA" id="ARBA00004123"/>
    </source>
</evidence>
<dbReference type="GO" id="GO:0035925">
    <property type="term" value="F:mRNA 3'-UTR AU-rich region binding"/>
    <property type="evidence" value="ECO:0007669"/>
    <property type="project" value="TreeGrafter"/>
</dbReference>
<feature type="region of interest" description="Disordered" evidence="5">
    <location>
        <begin position="334"/>
        <end position="363"/>
    </location>
</feature>
<name>G0TRB0_TRYVY</name>
<proteinExistence type="inferred from homology"/>
<dbReference type="EMBL" id="HE573017">
    <property type="protein sequence ID" value="CCC46474.1"/>
    <property type="molecule type" value="Genomic_DNA"/>
</dbReference>
<feature type="compositionally biased region" description="Basic and acidic residues" evidence="5">
    <location>
        <begin position="335"/>
        <end position="351"/>
    </location>
</feature>
<dbReference type="GO" id="GO:0071038">
    <property type="term" value="P:TRAMP-dependent tRNA surveillance pathway"/>
    <property type="evidence" value="ECO:0007669"/>
    <property type="project" value="TreeGrafter"/>
</dbReference>
<dbReference type="GO" id="GO:0000177">
    <property type="term" value="C:cytoplasmic exosome (RNase complex)"/>
    <property type="evidence" value="ECO:0007669"/>
    <property type="project" value="TreeGrafter"/>
</dbReference>
<dbReference type="GO" id="GO:0071028">
    <property type="term" value="P:nuclear mRNA surveillance"/>
    <property type="evidence" value="ECO:0007669"/>
    <property type="project" value="TreeGrafter"/>
</dbReference>
<dbReference type="PANTHER" id="PTHR11097:SF33">
    <property type="entry name" value="RNASEPH-LIKE PROTEIN EXOSOME-ASSOCIATED PROTEIN 1 RRP42 HOMOLOGUE"/>
    <property type="match status" value="1"/>
</dbReference>
<organism evidence="6">
    <name type="scientific">Trypanosoma vivax (strain Y486)</name>
    <dbReference type="NCBI Taxonomy" id="1055687"/>
    <lineage>
        <taxon>Eukaryota</taxon>
        <taxon>Discoba</taxon>
        <taxon>Euglenozoa</taxon>
        <taxon>Kinetoplastea</taxon>
        <taxon>Metakinetoplastina</taxon>
        <taxon>Trypanosomatida</taxon>
        <taxon>Trypanosomatidae</taxon>
        <taxon>Trypanosoma</taxon>
        <taxon>Duttonella</taxon>
    </lineage>
</organism>
<evidence type="ECO:0000313" key="6">
    <source>
        <dbReference type="EMBL" id="CCC46474.1"/>
    </source>
</evidence>
<dbReference type="GO" id="GO:0071035">
    <property type="term" value="P:nuclear polyadenylation-dependent rRNA catabolic process"/>
    <property type="evidence" value="ECO:0007669"/>
    <property type="project" value="TreeGrafter"/>
</dbReference>
<dbReference type="VEuPathDB" id="TriTrypDB:TvY486_0101220"/>
<dbReference type="InterPro" id="IPR020568">
    <property type="entry name" value="Ribosomal_Su5_D2-typ_SF"/>
</dbReference>
<evidence type="ECO:0000256" key="4">
    <source>
        <dbReference type="ARBA" id="ARBA00022490"/>
    </source>
</evidence>
<accession>G0TRB0</accession>
<dbReference type="InterPro" id="IPR050590">
    <property type="entry name" value="Exosome_comp_Rrp42_subfam"/>
</dbReference>
<sequence length="395" mass="42132">MQFAPAVSELEIRSVQDGIANGVRSDGRALTQRRPFSVTSTRGNDAGYYGGSSVEVHCDGTTIVAAATPSVVELNTDPDSLHNLEKKGVPSLRGPLFVSIDAVPAVVDYYARALRNGTGRYRQAFLSRLALTIRHAFGAEGVTAQEQQLGVAEVELLADEATNSGCMATVGEARLGDASERDASPRARGSDSTGVGRRGFPGEQLYVGGGYAFRIDVDVHILQGNGGNLPAAVSIAVHAALKTIKLPSVTLHEASSGFSLEVDHSRPYSRPMDWSQLPVVAMMLVSPTRHYVVDPTRLEELALPQQLLVAVNAPGQVWHTQFQQLPSRRGNAWRLGKEGQRGHGEEKRESTPDPASMPPSAIGVSMPDLSAMLQAGVHICQAVIAECDELLLKGV</sequence>
<dbReference type="GO" id="GO:0016075">
    <property type="term" value="P:rRNA catabolic process"/>
    <property type="evidence" value="ECO:0007669"/>
    <property type="project" value="TreeGrafter"/>
</dbReference>
<feature type="region of interest" description="Disordered" evidence="5">
    <location>
        <begin position="174"/>
        <end position="196"/>
    </location>
</feature>
<dbReference type="InterPro" id="IPR027408">
    <property type="entry name" value="PNPase/RNase_PH_dom_sf"/>
</dbReference>
<gene>
    <name evidence="6" type="ORF">TVY486_0101220</name>
</gene>
<comment type="subcellular location">
    <subcellularLocation>
        <location evidence="2">Cytoplasm</location>
    </subcellularLocation>
    <subcellularLocation>
        <location evidence="1">Nucleus</location>
    </subcellularLocation>
</comment>
<dbReference type="OMA" id="PTLREEW"/>
<dbReference type="AlphaFoldDB" id="G0TRB0"/>
<dbReference type="GO" id="GO:0000176">
    <property type="term" value="C:nuclear exosome (RNase complex)"/>
    <property type="evidence" value="ECO:0007669"/>
    <property type="project" value="TreeGrafter"/>
</dbReference>
<dbReference type="GO" id="GO:0034475">
    <property type="term" value="P:U4 snRNA 3'-end processing"/>
    <property type="evidence" value="ECO:0007669"/>
    <property type="project" value="TreeGrafter"/>
</dbReference>